<dbReference type="Proteomes" id="UP000029093">
    <property type="component" value="Unassembled WGS sequence"/>
</dbReference>
<reference evidence="1 2" key="1">
    <citation type="submission" date="2014-03" db="EMBL/GenBank/DDBJ databases">
        <title>Genomics of Bifidobacteria.</title>
        <authorList>
            <person name="Ventura M."/>
            <person name="Milani C."/>
            <person name="Lugli G.A."/>
        </authorList>
    </citation>
    <scope>NUCLEOTIDE SEQUENCE [LARGE SCALE GENOMIC DNA]</scope>
    <source>
        <strain evidence="1 2">LMG 10736</strain>
    </source>
</reference>
<accession>A0A086ZQF9</accession>
<gene>
    <name evidence="1" type="ORF">BBOU_0220</name>
</gene>
<comment type="caution">
    <text evidence="1">The sequence shown here is derived from an EMBL/GenBank/DDBJ whole genome shotgun (WGS) entry which is preliminary data.</text>
</comment>
<dbReference type="AlphaFoldDB" id="A0A086ZQF9"/>
<keyword evidence="2" id="KW-1185">Reference proteome</keyword>
<evidence type="ECO:0000313" key="1">
    <source>
        <dbReference type="EMBL" id="KFI48759.1"/>
    </source>
</evidence>
<dbReference type="EMBL" id="JGYQ01000006">
    <property type="protein sequence ID" value="KFI48759.1"/>
    <property type="molecule type" value="Genomic_DNA"/>
</dbReference>
<evidence type="ECO:0000313" key="2">
    <source>
        <dbReference type="Proteomes" id="UP000029093"/>
    </source>
</evidence>
<organism evidence="1 2">
    <name type="scientific">Bifidobacterium boum</name>
    <dbReference type="NCBI Taxonomy" id="78343"/>
    <lineage>
        <taxon>Bacteria</taxon>
        <taxon>Bacillati</taxon>
        <taxon>Actinomycetota</taxon>
        <taxon>Actinomycetes</taxon>
        <taxon>Bifidobacteriales</taxon>
        <taxon>Bifidobacteriaceae</taxon>
        <taxon>Bifidobacterium</taxon>
    </lineage>
</organism>
<name>A0A086ZQF9_9BIFI</name>
<protein>
    <submittedName>
        <fullName evidence="1">Uncharacterized protein</fullName>
    </submittedName>
</protein>
<proteinExistence type="predicted"/>
<sequence>MYDNDYARHPMNEGTPMKAGNITGYWPPCADETARTHGYRPVSECDAAIAAGAAGPCHSGESGLVDYGIVEWGDDDIVSINGKRTLSGYVFMLEDAIFGCPRLHLWKSDVSVQQGADTTVDGVWGLEIDPERTEIIPYRSISSIREDVRSRNLILTLDDGTERPFPVTPFPFLSGRAKRRHQCAEELAKLINQHR</sequence>